<feature type="region of interest" description="Disordered" evidence="1">
    <location>
        <begin position="174"/>
        <end position="200"/>
    </location>
</feature>
<proteinExistence type="predicted"/>
<feature type="compositionally biased region" description="Polar residues" evidence="1">
    <location>
        <begin position="188"/>
        <end position="200"/>
    </location>
</feature>
<dbReference type="GeneID" id="20081413"/>
<gene>
    <name evidence="3" type="ORF">H310_04363</name>
</gene>
<keyword evidence="2" id="KW-0732">Signal</keyword>
<evidence type="ECO:0000256" key="1">
    <source>
        <dbReference type="SAM" id="MobiDB-lite"/>
    </source>
</evidence>
<accession>A0A024UCN9</accession>
<dbReference type="VEuPathDB" id="FungiDB:H310_04363"/>
<feature type="chain" id="PRO_5001538134" evidence="2">
    <location>
        <begin position="18"/>
        <end position="222"/>
    </location>
</feature>
<dbReference type="RefSeq" id="XP_008866911.1">
    <property type="nucleotide sequence ID" value="XM_008868689.1"/>
</dbReference>
<dbReference type="OrthoDB" id="10580650at2759"/>
<organism evidence="3">
    <name type="scientific">Aphanomyces invadans</name>
    <dbReference type="NCBI Taxonomy" id="157072"/>
    <lineage>
        <taxon>Eukaryota</taxon>
        <taxon>Sar</taxon>
        <taxon>Stramenopiles</taxon>
        <taxon>Oomycota</taxon>
        <taxon>Saprolegniomycetes</taxon>
        <taxon>Saprolegniales</taxon>
        <taxon>Verrucalvaceae</taxon>
        <taxon>Aphanomyces</taxon>
    </lineage>
</organism>
<sequence>MLPVAVLVALVVAVVSTEPPRPTCSADTKFMVTTCAAELPDRICRGVVCWPFLHRQVVPCIDPSHALYERVRFLCPSKDVAMSKFMPTASSLPIATSASRLAVGEFPNAVNSTSVGTANTTFEEGSSYVRTPPAYPFDSPFGVAATASILVLNDSTLNATGAGQATTTADFVTTPAPQADNDSESDGETTVRSSPRTSQSIGISIGPLHAAAILAAVVHARV</sequence>
<evidence type="ECO:0000313" key="3">
    <source>
        <dbReference type="EMBL" id="ETW03955.1"/>
    </source>
</evidence>
<protein>
    <submittedName>
        <fullName evidence="3">Uncharacterized protein</fullName>
    </submittedName>
</protein>
<feature type="signal peptide" evidence="2">
    <location>
        <begin position="1"/>
        <end position="17"/>
    </location>
</feature>
<name>A0A024UCN9_9STRA</name>
<dbReference type="EMBL" id="KI913958">
    <property type="protein sequence ID" value="ETW03955.1"/>
    <property type="molecule type" value="Genomic_DNA"/>
</dbReference>
<evidence type="ECO:0000256" key="2">
    <source>
        <dbReference type="SAM" id="SignalP"/>
    </source>
</evidence>
<reference evidence="3" key="1">
    <citation type="submission" date="2013-12" db="EMBL/GenBank/DDBJ databases">
        <title>The Genome Sequence of Aphanomyces invadans NJM9701.</title>
        <authorList>
            <consortium name="The Broad Institute Genomics Platform"/>
            <person name="Russ C."/>
            <person name="Tyler B."/>
            <person name="van West P."/>
            <person name="Dieguez-Uribeondo J."/>
            <person name="Young S.K."/>
            <person name="Zeng Q."/>
            <person name="Gargeya S."/>
            <person name="Fitzgerald M."/>
            <person name="Abouelleil A."/>
            <person name="Alvarado L."/>
            <person name="Chapman S.B."/>
            <person name="Gainer-Dewar J."/>
            <person name="Goldberg J."/>
            <person name="Griggs A."/>
            <person name="Gujja S."/>
            <person name="Hansen M."/>
            <person name="Howarth C."/>
            <person name="Imamovic A."/>
            <person name="Ireland A."/>
            <person name="Larimer J."/>
            <person name="McCowan C."/>
            <person name="Murphy C."/>
            <person name="Pearson M."/>
            <person name="Poon T.W."/>
            <person name="Priest M."/>
            <person name="Roberts A."/>
            <person name="Saif S."/>
            <person name="Shea T."/>
            <person name="Sykes S."/>
            <person name="Wortman J."/>
            <person name="Nusbaum C."/>
            <person name="Birren B."/>
        </authorList>
    </citation>
    <scope>NUCLEOTIDE SEQUENCE [LARGE SCALE GENOMIC DNA]</scope>
    <source>
        <strain evidence="3">NJM9701</strain>
    </source>
</reference>
<dbReference type="AlphaFoldDB" id="A0A024UCN9"/>